<evidence type="ECO:0000256" key="4">
    <source>
        <dbReference type="ARBA" id="ARBA00022679"/>
    </source>
</evidence>
<sequence>MKSPKPTPAAAPKASLHPRNRHQGSYDVAALAQAHPALAAFVFRNQYGTDTVDFANPAAVKALNQALLKHSYGVDTWDVPAGYLVPPIPGRADYIHYLADLLATDNQGVVPTGPGLTGLDIGVGANCIYPILGHQEYGWSFVGTDTDARAVQVARQLIEANTTLRNHVALRLQSEPEQMLEGVLKPGELFDFVMCNPPFHTSAAEAAGQNQRKRHGLGRNDKSKPALNFGGQPGELWYPGGEERFVRQLVKESAARATTTLWFTSLISKQSTVPGILKELSWGPATEVRTIEMAQGQKVSRFVAWTFLPAEERAAWAAKRWHKA</sequence>
<keyword evidence="4 6" id="KW-0808">Transferase</keyword>
<evidence type="ECO:0000256" key="1">
    <source>
        <dbReference type="ARBA" id="ARBA00022490"/>
    </source>
</evidence>
<dbReference type="Proteomes" id="UP001176429">
    <property type="component" value="Unassembled WGS sequence"/>
</dbReference>
<name>A0ABT9BBN0_9BACT</name>
<feature type="region of interest" description="Disordered" evidence="7">
    <location>
        <begin position="1"/>
        <end position="20"/>
    </location>
</feature>
<evidence type="ECO:0000256" key="2">
    <source>
        <dbReference type="ARBA" id="ARBA00022552"/>
    </source>
</evidence>
<comment type="subcellular location">
    <subcellularLocation>
        <location evidence="6">Cytoplasm</location>
    </subcellularLocation>
</comment>
<dbReference type="GO" id="GO:0052907">
    <property type="term" value="F:23S rRNA (adenine(1618)-N(6))-methyltransferase activity"/>
    <property type="evidence" value="ECO:0007669"/>
    <property type="project" value="UniProtKB-EC"/>
</dbReference>
<dbReference type="EMBL" id="JAUQSY010000007">
    <property type="protein sequence ID" value="MDO7875597.1"/>
    <property type="molecule type" value="Genomic_DNA"/>
</dbReference>
<dbReference type="InterPro" id="IPR016909">
    <property type="entry name" value="rRNA_lsu_MeTfrase_F"/>
</dbReference>
<accession>A0ABT9BBN0</accession>
<keyword evidence="1 6" id="KW-0963">Cytoplasm</keyword>
<evidence type="ECO:0000313" key="9">
    <source>
        <dbReference type="Proteomes" id="UP001176429"/>
    </source>
</evidence>
<dbReference type="PIRSF" id="PIRSF029038">
    <property type="entry name" value="Mtase_YbiN_prd"/>
    <property type="match status" value="1"/>
</dbReference>
<comment type="function">
    <text evidence="6">Specifically methylates the adenine in position 1618 of 23S rRNA.</text>
</comment>
<proteinExistence type="inferred from homology"/>
<dbReference type="SUPFAM" id="SSF53335">
    <property type="entry name" value="S-adenosyl-L-methionine-dependent methyltransferases"/>
    <property type="match status" value="1"/>
</dbReference>
<dbReference type="HAMAP" id="MF_01848">
    <property type="entry name" value="23SrRNA_methyltr_F"/>
    <property type="match status" value="1"/>
</dbReference>
<evidence type="ECO:0000256" key="6">
    <source>
        <dbReference type="HAMAP-Rule" id="MF_01848"/>
    </source>
</evidence>
<evidence type="ECO:0000313" key="8">
    <source>
        <dbReference type="EMBL" id="MDO7875597.1"/>
    </source>
</evidence>
<dbReference type="PANTHER" id="PTHR13393:SF0">
    <property type="entry name" value="RNA N6-ADENOSINE-METHYLTRANSFERASE METTL16"/>
    <property type="match status" value="1"/>
</dbReference>
<evidence type="ECO:0000256" key="5">
    <source>
        <dbReference type="ARBA" id="ARBA00022691"/>
    </source>
</evidence>
<dbReference type="EC" id="2.1.1.181" evidence="6"/>
<reference evidence="8" key="1">
    <citation type="submission" date="2023-07" db="EMBL/GenBank/DDBJ databases">
        <authorList>
            <person name="Kim M.K."/>
        </authorList>
    </citation>
    <scope>NUCLEOTIDE SEQUENCE</scope>
    <source>
        <strain evidence="8">ASUV-10-1</strain>
    </source>
</reference>
<dbReference type="InterPro" id="IPR010286">
    <property type="entry name" value="METTL16/RlmF"/>
</dbReference>
<organism evidence="8 9">
    <name type="scientific">Hymenobacter aranciens</name>
    <dbReference type="NCBI Taxonomy" id="3063996"/>
    <lineage>
        <taxon>Bacteria</taxon>
        <taxon>Pseudomonadati</taxon>
        <taxon>Bacteroidota</taxon>
        <taxon>Cytophagia</taxon>
        <taxon>Cytophagales</taxon>
        <taxon>Hymenobacteraceae</taxon>
        <taxon>Hymenobacter</taxon>
    </lineage>
</organism>
<dbReference type="RefSeq" id="WP_305006907.1">
    <property type="nucleotide sequence ID" value="NZ_JAUQSY010000007.1"/>
</dbReference>
<keyword evidence="2 6" id="KW-0698">rRNA processing</keyword>
<feature type="region of interest" description="Disordered" evidence="7">
    <location>
        <begin position="207"/>
        <end position="226"/>
    </location>
</feature>
<dbReference type="NCBIfam" id="NF008725">
    <property type="entry name" value="PRK11727.1"/>
    <property type="match status" value="1"/>
</dbReference>
<comment type="catalytic activity">
    <reaction evidence="6">
        <text>adenosine(1618) in 23S rRNA + S-adenosyl-L-methionine = N(6)-methyladenosine(1618) in 23S rRNA + S-adenosyl-L-homocysteine + H(+)</text>
        <dbReference type="Rhea" id="RHEA:16497"/>
        <dbReference type="Rhea" id="RHEA-COMP:10229"/>
        <dbReference type="Rhea" id="RHEA-COMP:10231"/>
        <dbReference type="ChEBI" id="CHEBI:15378"/>
        <dbReference type="ChEBI" id="CHEBI:57856"/>
        <dbReference type="ChEBI" id="CHEBI:59789"/>
        <dbReference type="ChEBI" id="CHEBI:74411"/>
        <dbReference type="ChEBI" id="CHEBI:74449"/>
        <dbReference type="EC" id="2.1.1.181"/>
    </reaction>
</comment>
<gene>
    <name evidence="6 8" type="primary">rlmF</name>
    <name evidence="8" type="ORF">Q5H93_12710</name>
</gene>
<keyword evidence="5 6" id="KW-0949">S-adenosyl-L-methionine</keyword>
<keyword evidence="9" id="KW-1185">Reference proteome</keyword>
<protein>
    <recommendedName>
        <fullName evidence="6">Ribosomal RNA large subunit methyltransferase F</fullName>
        <ecNumber evidence="6">2.1.1.181</ecNumber>
    </recommendedName>
    <alternativeName>
        <fullName evidence="6">23S rRNA mA1618 methyltransferase</fullName>
    </alternativeName>
    <alternativeName>
        <fullName evidence="6">rRNA adenine N-6-methyltransferase</fullName>
    </alternativeName>
</protein>
<keyword evidence="3 6" id="KW-0489">Methyltransferase</keyword>
<dbReference type="Gene3D" id="3.40.50.150">
    <property type="entry name" value="Vaccinia Virus protein VP39"/>
    <property type="match status" value="1"/>
</dbReference>
<dbReference type="InterPro" id="IPR029063">
    <property type="entry name" value="SAM-dependent_MTases_sf"/>
</dbReference>
<evidence type="ECO:0000256" key="3">
    <source>
        <dbReference type="ARBA" id="ARBA00022603"/>
    </source>
</evidence>
<comment type="similarity">
    <text evidence="6">Belongs to the methyltransferase superfamily. METTL16/RlmF family.</text>
</comment>
<evidence type="ECO:0000256" key="7">
    <source>
        <dbReference type="SAM" id="MobiDB-lite"/>
    </source>
</evidence>
<comment type="caution">
    <text evidence="8">The sequence shown here is derived from an EMBL/GenBank/DDBJ whole genome shotgun (WGS) entry which is preliminary data.</text>
</comment>
<dbReference type="CDD" id="cd02440">
    <property type="entry name" value="AdoMet_MTases"/>
    <property type="match status" value="1"/>
</dbReference>
<dbReference type="PANTHER" id="PTHR13393">
    <property type="entry name" value="SAM-DEPENDENT METHYLTRANSFERASE"/>
    <property type="match status" value="1"/>
</dbReference>
<dbReference type="Pfam" id="PF05971">
    <property type="entry name" value="Methyltransf_10"/>
    <property type="match status" value="1"/>
</dbReference>